<dbReference type="Pfam" id="PF04338">
    <property type="entry name" value="DUF481"/>
    <property type="match status" value="1"/>
</dbReference>
<dbReference type="SUPFAM" id="SSF48317">
    <property type="entry name" value="Acid phosphatase/Vanadium-dependent haloperoxidase"/>
    <property type="match status" value="1"/>
</dbReference>
<feature type="signal peptide" evidence="4">
    <location>
        <begin position="1"/>
        <end position="24"/>
    </location>
</feature>
<comment type="catalytic activity">
    <reaction evidence="3">
        <text>di-trans,octa-cis-undecaprenyl diphosphate + H2O = di-trans,octa-cis-undecaprenyl phosphate + phosphate + H(+)</text>
        <dbReference type="Rhea" id="RHEA:28094"/>
        <dbReference type="ChEBI" id="CHEBI:15377"/>
        <dbReference type="ChEBI" id="CHEBI:15378"/>
        <dbReference type="ChEBI" id="CHEBI:43474"/>
        <dbReference type="ChEBI" id="CHEBI:58405"/>
        <dbReference type="ChEBI" id="CHEBI:60392"/>
        <dbReference type="EC" id="3.6.1.27"/>
    </reaction>
</comment>
<protein>
    <recommendedName>
        <fullName evidence="1">undecaprenyl-diphosphate phosphatase</fullName>
        <ecNumber evidence="1">3.6.1.27</ecNumber>
    </recommendedName>
    <alternativeName>
        <fullName evidence="2">Undecaprenyl pyrophosphate phosphatase</fullName>
    </alternativeName>
</protein>
<dbReference type="EC" id="3.6.1.27" evidence="1"/>
<dbReference type="InterPro" id="IPR000326">
    <property type="entry name" value="PAP2/HPO"/>
</dbReference>
<dbReference type="GO" id="GO:0050380">
    <property type="term" value="F:undecaprenyl-diphosphatase activity"/>
    <property type="evidence" value="ECO:0007669"/>
    <property type="project" value="UniProtKB-EC"/>
</dbReference>
<dbReference type="InterPro" id="IPR007433">
    <property type="entry name" value="DUF481"/>
</dbReference>
<dbReference type="EMBL" id="PYLZ01000002">
    <property type="protein sequence ID" value="PSW25910.1"/>
    <property type="molecule type" value="Genomic_DNA"/>
</dbReference>
<evidence type="ECO:0000313" key="6">
    <source>
        <dbReference type="EMBL" id="PSW25910.1"/>
    </source>
</evidence>
<evidence type="ECO:0000256" key="3">
    <source>
        <dbReference type="ARBA" id="ARBA00047594"/>
    </source>
</evidence>
<evidence type="ECO:0000313" key="7">
    <source>
        <dbReference type="Proteomes" id="UP000240481"/>
    </source>
</evidence>
<evidence type="ECO:0000259" key="5">
    <source>
        <dbReference type="SMART" id="SM00014"/>
    </source>
</evidence>
<keyword evidence="4" id="KW-0732">Signal</keyword>
<dbReference type="Proteomes" id="UP000240481">
    <property type="component" value="Unassembled WGS sequence"/>
</dbReference>
<organism evidence="6 7">
    <name type="scientific">Photobacterium swingsii</name>
    <dbReference type="NCBI Taxonomy" id="680026"/>
    <lineage>
        <taxon>Bacteria</taxon>
        <taxon>Pseudomonadati</taxon>
        <taxon>Pseudomonadota</taxon>
        <taxon>Gammaproteobacteria</taxon>
        <taxon>Vibrionales</taxon>
        <taxon>Vibrionaceae</taxon>
        <taxon>Photobacterium</taxon>
    </lineage>
</organism>
<dbReference type="RefSeq" id="WP_107302485.1">
    <property type="nucleotide sequence ID" value="NZ_AP024852.1"/>
</dbReference>
<evidence type="ECO:0000256" key="2">
    <source>
        <dbReference type="ARBA" id="ARBA00032707"/>
    </source>
</evidence>
<evidence type="ECO:0000256" key="4">
    <source>
        <dbReference type="SAM" id="SignalP"/>
    </source>
</evidence>
<accession>A0A2T3PAE7</accession>
<gene>
    <name evidence="6" type="ORF">C9I94_04905</name>
</gene>
<dbReference type="AlphaFoldDB" id="A0A2T3PAE7"/>
<dbReference type="Pfam" id="PF01569">
    <property type="entry name" value="PAP2"/>
    <property type="match status" value="1"/>
</dbReference>
<name>A0A2T3PAE7_9GAMM</name>
<reference evidence="6 7" key="1">
    <citation type="submission" date="2018-01" db="EMBL/GenBank/DDBJ databases">
        <title>Whole genome sequencing of Histamine producing bacteria.</title>
        <authorList>
            <person name="Butler K."/>
        </authorList>
    </citation>
    <scope>NUCLEOTIDE SEQUENCE [LARGE SCALE GENOMIC DNA]</scope>
    <source>
        <strain evidence="6 7">DSM 24669</strain>
    </source>
</reference>
<keyword evidence="7" id="KW-1185">Reference proteome</keyword>
<dbReference type="OrthoDB" id="9773582at2"/>
<proteinExistence type="predicted"/>
<sequence>MKKTVISLLVGAAIALPATSQAIASNQINSSVEDDIVVAGDVLQIMVPAAGLFAAWMHDDWEGAKQVTYSTIASAIVVEGLKKSTERQRPNEVGTSSFPSGHTAAAFSGAAFLQSRYGSAWGIPAYGAATFVAYSRVHGKRHHVDDVMASAGISILVNQYFVSPYFDENIQVSSMAVDGGVGVNIQINNAAFDTERTERGVQPVLPTRYDSRFELGLGGHTTDGGALVAGQGFTEAPEFDREFKPFVYMNYQHALSNNNHAEIYLNSTDSRERGVIAADQKLGKNEYKQGQEVLTNFQHIKLGGTVYKGYQPVDALHIDLGLGMYYHLLSLQMDDDKNGGNYAKEDSWRLMPNLAMKLDYEVTDNLSLVAKGQYQKWSTDSYMEAEGGVNYKLNKQWDMGIKYVYADSSFSNSAFNAVYDSQAFALTFANRF</sequence>
<dbReference type="PANTHER" id="PTHR14969:SF13">
    <property type="entry name" value="AT30094P"/>
    <property type="match status" value="1"/>
</dbReference>
<dbReference type="InterPro" id="IPR036938">
    <property type="entry name" value="PAP2/HPO_sf"/>
</dbReference>
<dbReference type="Gene3D" id="1.20.144.10">
    <property type="entry name" value="Phosphatidic acid phosphatase type 2/haloperoxidase"/>
    <property type="match status" value="1"/>
</dbReference>
<evidence type="ECO:0000256" key="1">
    <source>
        <dbReference type="ARBA" id="ARBA00012374"/>
    </source>
</evidence>
<dbReference type="SMART" id="SM00014">
    <property type="entry name" value="acidPPc"/>
    <property type="match status" value="1"/>
</dbReference>
<dbReference type="STRING" id="680026.AB733_09170"/>
<feature type="chain" id="PRO_5015418477" description="undecaprenyl-diphosphate phosphatase" evidence="4">
    <location>
        <begin position="25"/>
        <end position="432"/>
    </location>
</feature>
<dbReference type="CDD" id="cd03394">
    <property type="entry name" value="PAP2_like_5"/>
    <property type="match status" value="1"/>
</dbReference>
<dbReference type="PANTHER" id="PTHR14969">
    <property type="entry name" value="SPHINGOSINE-1-PHOSPHATE PHOSPHOHYDROLASE"/>
    <property type="match status" value="1"/>
</dbReference>
<feature type="domain" description="Phosphatidic acid phosphatase type 2/haloperoxidase" evidence="5">
    <location>
        <begin position="65"/>
        <end position="162"/>
    </location>
</feature>
<comment type="caution">
    <text evidence="6">The sequence shown here is derived from an EMBL/GenBank/DDBJ whole genome shotgun (WGS) entry which is preliminary data.</text>
</comment>